<accession>A0ABR0GP73</accession>
<comment type="caution">
    <text evidence="1">The sequence shown here is derived from an EMBL/GenBank/DDBJ whole genome shotgun (WGS) entry which is preliminary data.</text>
</comment>
<evidence type="ECO:0000313" key="1">
    <source>
        <dbReference type="EMBL" id="KAK4657553.1"/>
    </source>
</evidence>
<keyword evidence="2" id="KW-1185">Reference proteome</keyword>
<dbReference type="EMBL" id="JAFFHA010000004">
    <property type="protein sequence ID" value="KAK4657553.1"/>
    <property type="molecule type" value="Genomic_DNA"/>
</dbReference>
<dbReference type="GeneID" id="87908165"/>
<protein>
    <submittedName>
        <fullName evidence="1">Uncharacterized protein</fullName>
    </submittedName>
</protein>
<reference evidence="1 2" key="1">
    <citation type="journal article" date="2023" name="bioRxiv">
        <title>High-quality genome assemblies of four members of thePodospora anserinaspecies complex.</title>
        <authorList>
            <person name="Ament-Velasquez S.L."/>
            <person name="Vogan A.A."/>
            <person name="Wallerman O."/>
            <person name="Hartmann F."/>
            <person name="Gautier V."/>
            <person name="Silar P."/>
            <person name="Giraud T."/>
            <person name="Johannesson H."/>
        </authorList>
    </citation>
    <scope>NUCLEOTIDE SEQUENCE [LARGE SCALE GENOMIC DNA]</scope>
    <source>
        <strain evidence="1 2">CBS 415.72m</strain>
    </source>
</reference>
<proteinExistence type="predicted"/>
<dbReference type="Proteomes" id="UP001323405">
    <property type="component" value="Unassembled WGS sequence"/>
</dbReference>
<gene>
    <name evidence="1" type="ORF">QC762_213700</name>
</gene>
<organism evidence="1 2">
    <name type="scientific">Podospora pseudocomata</name>
    <dbReference type="NCBI Taxonomy" id="2093779"/>
    <lineage>
        <taxon>Eukaryota</taxon>
        <taxon>Fungi</taxon>
        <taxon>Dikarya</taxon>
        <taxon>Ascomycota</taxon>
        <taxon>Pezizomycotina</taxon>
        <taxon>Sordariomycetes</taxon>
        <taxon>Sordariomycetidae</taxon>
        <taxon>Sordariales</taxon>
        <taxon>Podosporaceae</taxon>
        <taxon>Podospora</taxon>
    </lineage>
</organism>
<sequence>MAHHRPEPYGARHYPYRKTAPFIGDAVTREVSELDAIDTFLSHRLIPAIRRDSDRPVKVIVNLGHMEQPPEGAYESSNTIIYNAPGASMIIREAGYQLKTYPPHPLAPTRHSPPFRNPSPVRAIIGGVEGEDHDRPYFRSISPGAPAAPSPGCRYVRTRHSPPPSPSRQPHGVRHSLRPISYNRVFGEGPPQPRVVLGTTLRDRLLHSHAHPHARWCRGCHHRHRNINTDGYCPQCVYVLHTAPLPHRRVEETAPGIRPRHVPPSELGEIRVDRDHRMASPGMLKAGRQQERRHPDLMMAETDNTSDEYELFDVRGRQAI</sequence>
<dbReference type="RefSeq" id="XP_062746526.1">
    <property type="nucleotide sequence ID" value="XM_062888258.1"/>
</dbReference>
<name>A0ABR0GP73_9PEZI</name>
<evidence type="ECO:0000313" key="2">
    <source>
        <dbReference type="Proteomes" id="UP001323405"/>
    </source>
</evidence>